<feature type="transmembrane region" description="Helical" evidence="6">
    <location>
        <begin position="527"/>
        <end position="545"/>
    </location>
</feature>
<feature type="transmembrane region" description="Helical" evidence="6">
    <location>
        <begin position="132"/>
        <end position="156"/>
    </location>
</feature>
<dbReference type="Gene3D" id="1.20.1250.20">
    <property type="entry name" value="MFS general substrate transporter like domains"/>
    <property type="match status" value="2"/>
</dbReference>
<evidence type="ECO:0000259" key="7">
    <source>
        <dbReference type="PROSITE" id="PS50850"/>
    </source>
</evidence>
<dbReference type="Pfam" id="PF07690">
    <property type="entry name" value="MFS_1"/>
    <property type="match status" value="1"/>
</dbReference>
<feature type="transmembrane region" description="Helical" evidence="6">
    <location>
        <begin position="41"/>
        <end position="59"/>
    </location>
</feature>
<evidence type="ECO:0000313" key="9">
    <source>
        <dbReference type="Proteomes" id="UP001565368"/>
    </source>
</evidence>
<comment type="caution">
    <text evidence="8">The sequence shown here is derived from an EMBL/GenBank/DDBJ whole genome shotgun (WGS) entry which is preliminary data.</text>
</comment>
<evidence type="ECO:0000256" key="6">
    <source>
        <dbReference type="SAM" id="Phobius"/>
    </source>
</evidence>
<dbReference type="RefSeq" id="XP_069212931.1">
    <property type="nucleotide sequence ID" value="XM_069349387.1"/>
</dbReference>
<dbReference type="SUPFAM" id="SSF103473">
    <property type="entry name" value="MFS general substrate transporter"/>
    <property type="match status" value="1"/>
</dbReference>
<dbReference type="Proteomes" id="UP001565368">
    <property type="component" value="Unassembled WGS sequence"/>
</dbReference>
<evidence type="ECO:0000256" key="3">
    <source>
        <dbReference type="ARBA" id="ARBA00022989"/>
    </source>
</evidence>
<evidence type="ECO:0000256" key="4">
    <source>
        <dbReference type="ARBA" id="ARBA00023136"/>
    </source>
</evidence>
<feature type="transmembrane region" description="Helical" evidence="6">
    <location>
        <begin position="105"/>
        <end position="126"/>
    </location>
</feature>
<evidence type="ECO:0000256" key="1">
    <source>
        <dbReference type="ARBA" id="ARBA00004141"/>
    </source>
</evidence>
<feature type="transmembrane region" description="Helical" evidence="6">
    <location>
        <begin position="322"/>
        <end position="340"/>
    </location>
</feature>
<evidence type="ECO:0000313" key="8">
    <source>
        <dbReference type="EMBL" id="KAL1412987.1"/>
    </source>
</evidence>
<protein>
    <recommendedName>
        <fullName evidence="7">Major facilitator superfamily (MFS) profile domain-containing protein</fullName>
    </recommendedName>
</protein>
<feature type="transmembrane region" description="Helical" evidence="6">
    <location>
        <begin position="360"/>
        <end position="381"/>
    </location>
</feature>
<dbReference type="PROSITE" id="PS50850">
    <property type="entry name" value="MFS"/>
    <property type="match status" value="1"/>
</dbReference>
<dbReference type="PANTHER" id="PTHR23501:SF58">
    <property type="entry name" value="LOW AFFINITY HEME TRANSPORTER STR3"/>
    <property type="match status" value="1"/>
</dbReference>
<keyword evidence="4 6" id="KW-0472">Membrane</keyword>
<keyword evidence="9" id="KW-1185">Reference proteome</keyword>
<accession>A0ABR3QEQ6</accession>
<name>A0ABR3QEQ6_9TREE</name>
<dbReference type="InterPro" id="IPR036259">
    <property type="entry name" value="MFS_trans_sf"/>
</dbReference>
<feature type="transmembrane region" description="Helical" evidence="6">
    <location>
        <begin position="245"/>
        <end position="269"/>
    </location>
</feature>
<keyword evidence="3 6" id="KW-1133">Transmembrane helix</keyword>
<keyword evidence="2 6" id="KW-0812">Transmembrane</keyword>
<evidence type="ECO:0000256" key="5">
    <source>
        <dbReference type="SAM" id="MobiDB-lite"/>
    </source>
</evidence>
<comment type="subcellular location">
    <subcellularLocation>
        <location evidence="1">Membrane</location>
        <topology evidence="1">Multi-pass membrane protein</topology>
    </subcellularLocation>
</comment>
<sequence length="586" mass="61634">MPLVTPTTDARPDPAGAGPTPPPASRGAAQMDALHTVFTGARVYLLWAAIGLVFYLYSLSYSTTYVYAAFATSSFGAHTVVGTVAVVTAVLSGVVQPFNARVADLVSRPAALALALALYTLGYALTAGARTVAAVVAGQALYTLGTAGIYQIQYLLLADLTPLKWRGVAIGVSSLPMVLNAFVGPFITKAVGALSANGWRWGYGMFCILMPVGVLPAVVLLAWAQRKSRGPEQGRQVLGVRNLTATLARGATLADAPGLLLLGFALALLLLPPTLSTTAKGGYTNPSLIAMFAVGGVLLLTFVAWERVAAHPILPRRIMNRTFLTCTAINALYYLATYLSETYYLSWVYVLKPGWSDAKYAMFGNALVVTLWGGTLLSGAVQRLTRRNKPLLLAGLAIRVVGEGVQFLTVNGNSSDVAVVFSRVLIGLGGACQYTATQVAVQACVPHADMAAALALQALATYIGSSVAGAVSAAVWNAQVPARLEKYLGDRYDAAQRATIFGSIIAARAAEPHALVVRAYTESLRPLFAAALALAGVTFFLGFVIDDIVLGDTHNAVEDKVVRLGRADADAEEGRVEGEKEAWGHK</sequence>
<dbReference type="GeneID" id="95981779"/>
<dbReference type="EMBL" id="JBBXJM010000001">
    <property type="protein sequence ID" value="KAL1412987.1"/>
    <property type="molecule type" value="Genomic_DNA"/>
</dbReference>
<feature type="transmembrane region" description="Helical" evidence="6">
    <location>
        <begin position="168"/>
        <end position="188"/>
    </location>
</feature>
<dbReference type="InterPro" id="IPR011701">
    <property type="entry name" value="MFS"/>
</dbReference>
<reference evidence="8 9" key="1">
    <citation type="submission" date="2023-08" db="EMBL/GenBank/DDBJ databases">
        <title>Annotated Genome Sequence of Vanrija albida AlHP1.</title>
        <authorList>
            <person name="Herzog R."/>
        </authorList>
    </citation>
    <scope>NUCLEOTIDE SEQUENCE [LARGE SCALE GENOMIC DNA]</scope>
    <source>
        <strain evidence="8 9">AlHP1</strain>
    </source>
</reference>
<feature type="region of interest" description="Disordered" evidence="5">
    <location>
        <begin position="1"/>
        <end position="26"/>
    </location>
</feature>
<evidence type="ECO:0000256" key="2">
    <source>
        <dbReference type="ARBA" id="ARBA00022692"/>
    </source>
</evidence>
<dbReference type="PANTHER" id="PTHR23501">
    <property type="entry name" value="MAJOR FACILITATOR SUPERFAMILY"/>
    <property type="match status" value="1"/>
</dbReference>
<feature type="transmembrane region" description="Helical" evidence="6">
    <location>
        <begin position="200"/>
        <end position="224"/>
    </location>
</feature>
<feature type="domain" description="Major facilitator superfamily (MFS) profile" evidence="7">
    <location>
        <begin position="44"/>
        <end position="554"/>
    </location>
</feature>
<dbReference type="InterPro" id="IPR020846">
    <property type="entry name" value="MFS_dom"/>
</dbReference>
<feature type="transmembrane region" description="Helical" evidence="6">
    <location>
        <begin position="289"/>
        <end position="310"/>
    </location>
</feature>
<gene>
    <name evidence="8" type="ORF">Q8F55_000736</name>
</gene>
<feature type="transmembrane region" description="Helical" evidence="6">
    <location>
        <begin position="65"/>
        <end position="93"/>
    </location>
</feature>
<proteinExistence type="predicted"/>
<organism evidence="8 9">
    <name type="scientific">Vanrija albida</name>
    <dbReference type="NCBI Taxonomy" id="181172"/>
    <lineage>
        <taxon>Eukaryota</taxon>
        <taxon>Fungi</taxon>
        <taxon>Dikarya</taxon>
        <taxon>Basidiomycota</taxon>
        <taxon>Agaricomycotina</taxon>
        <taxon>Tremellomycetes</taxon>
        <taxon>Trichosporonales</taxon>
        <taxon>Trichosporonaceae</taxon>
        <taxon>Vanrija</taxon>
    </lineage>
</organism>